<dbReference type="InterPro" id="IPR052159">
    <property type="entry name" value="Competence_DNA_uptake"/>
</dbReference>
<protein>
    <recommendedName>
        <fullName evidence="1">Metallo-beta-lactamase domain-containing protein</fullName>
    </recommendedName>
</protein>
<dbReference type="Proteomes" id="UP000494245">
    <property type="component" value="Unassembled WGS sequence"/>
</dbReference>
<dbReference type="SUPFAM" id="SSF56281">
    <property type="entry name" value="Metallo-hydrolase/oxidoreductase"/>
    <property type="match status" value="1"/>
</dbReference>
<organism evidence="2 3">
    <name type="scientific">Fundidesulfovibrio magnetotacticus</name>
    <dbReference type="NCBI Taxonomy" id="2730080"/>
    <lineage>
        <taxon>Bacteria</taxon>
        <taxon>Pseudomonadati</taxon>
        <taxon>Thermodesulfobacteriota</taxon>
        <taxon>Desulfovibrionia</taxon>
        <taxon>Desulfovibrionales</taxon>
        <taxon>Desulfovibrionaceae</taxon>
        <taxon>Fundidesulfovibrio</taxon>
    </lineage>
</organism>
<evidence type="ECO:0000313" key="3">
    <source>
        <dbReference type="Proteomes" id="UP000494245"/>
    </source>
</evidence>
<dbReference type="PANTHER" id="PTHR30619:SF1">
    <property type="entry name" value="RECOMBINATION PROTEIN 2"/>
    <property type="match status" value="1"/>
</dbReference>
<dbReference type="InterPro" id="IPR001279">
    <property type="entry name" value="Metallo-B-lactamas"/>
</dbReference>
<dbReference type="AlphaFoldDB" id="A0A6V8LSG3"/>
<sequence length="289" mass="32585">MAIEFLCNIWKVEHGSAAFVKTPNNKHVIFDAGRSDDFSPAEYLHKKGVGEIDVLFVSHPHNDHVEDLPNVMSLLKPLVRMKNSDCPDDLVYPGGKGNLKEPMKSWLKMEQTYTQPVTEKEKNWRIKESFGGVEFNAHCVAGDKLSKAAKNNLNNYSVVVTVQYRGILIVFPGDLEPDGWDAVLAHTDLSKHLEGNIKILIAPHHGRRSGIRRGEHIYDRFLKLMKPDLVIISDVWGNESTDPEAYRGYCAGLDVECGTTVEEKKVLTTKTNNCVSIQVENDNWKVKLF</sequence>
<dbReference type="InterPro" id="IPR036866">
    <property type="entry name" value="RibonucZ/Hydroxyglut_hydro"/>
</dbReference>
<keyword evidence="3" id="KW-1185">Reference proteome</keyword>
<dbReference type="Pfam" id="PF00753">
    <property type="entry name" value="Lactamase_B"/>
    <property type="match status" value="1"/>
</dbReference>
<reference evidence="2 3" key="1">
    <citation type="submission" date="2020-04" db="EMBL/GenBank/DDBJ databases">
        <authorList>
            <consortium name="Desulfovibrio sp. FSS-1 genome sequencing consortium"/>
            <person name="Shimoshige H."/>
            <person name="Kobayashi H."/>
            <person name="Maekawa T."/>
        </authorList>
    </citation>
    <scope>NUCLEOTIDE SEQUENCE [LARGE SCALE GENOMIC DNA]</scope>
    <source>
        <strain evidence="2 3">SIID29052-01</strain>
    </source>
</reference>
<reference evidence="2 3" key="2">
    <citation type="submission" date="2020-05" db="EMBL/GenBank/DDBJ databases">
        <title>Draft genome sequence of Desulfovibrio sp. strainFSS-1.</title>
        <authorList>
            <person name="Shimoshige H."/>
            <person name="Kobayashi H."/>
            <person name="Maekawa T."/>
        </authorList>
    </citation>
    <scope>NUCLEOTIDE SEQUENCE [LARGE SCALE GENOMIC DNA]</scope>
    <source>
        <strain evidence="2 3">SIID29052-01</strain>
    </source>
</reference>
<dbReference type="Gene3D" id="3.60.15.10">
    <property type="entry name" value="Ribonuclease Z/Hydroxyacylglutathione hydrolase-like"/>
    <property type="match status" value="1"/>
</dbReference>
<evidence type="ECO:0000259" key="1">
    <source>
        <dbReference type="SMART" id="SM00849"/>
    </source>
</evidence>
<evidence type="ECO:0000313" key="2">
    <source>
        <dbReference type="EMBL" id="GFK95413.1"/>
    </source>
</evidence>
<gene>
    <name evidence="2" type="ORF">NNJEOMEG_03276</name>
</gene>
<dbReference type="RefSeq" id="WP_173086403.1">
    <property type="nucleotide sequence ID" value="NZ_BLTE01000017.1"/>
</dbReference>
<name>A0A6V8LSG3_9BACT</name>
<proteinExistence type="predicted"/>
<feature type="domain" description="Metallo-beta-lactamase" evidence="1">
    <location>
        <begin position="14"/>
        <end position="204"/>
    </location>
</feature>
<dbReference type="EMBL" id="BLTE01000017">
    <property type="protein sequence ID" value="GFK95413.1"/>
    <property type="molecule type" value="Genomic_DNA"/>
</dbReference>
<dbReference type="PANTHER" id="PTHR30619">
    <property type="entry name" value="DNA INTERNALIZATION/COMPETENCE PROTEIN COMEC/REC2"/>
    <property type="match status" value="1"/>
</dbReference>
<dbReference type="SMART" id="SM00849">
    <property type="entry name" value="Lactamase_B"/>
    <property type="match status" value="1"/>
</dbReference>
<comment type="caution">
    <text evidence="2">The sequence shown here is derived from an EMBL/GenBank/DDBJ whole genome shotgun (WGS) entry which is preliminary data.</text>
</comment>
<accession>A0A6V8LSG3</accession>